<dbReference type="EMBL" id="PFMR01000111">
    <property type="protein sequence ID" value="PIZ17508.1"/>
    <property type="molecule type" value="Genomic_DNA"/>
</dbReference>
<evidence type="ECO:0000313" key="2">
    <source>
        <dbReference type="Proteomes" id="UP000229307"/>
    </source>
</evidence>
<dbReference type="SUPFAM" id="SSF51445">
    <property type="entry name" value="(Trans)glycosidases"/>
    <property type="match status" value="1"/>
</dbReference>
<dbReference type="InterPro" id="IPR008979">
    <property type="entry name" value="Galactose-bd-like_sf"/>
</dbReference>
<proteinExistence type="predicted"/>
<protein>
    <recommendedName>
        <fullName evidence="3">Glycoside hydrolase family 42 N-terminal domain-containing protein</fullName>
    </recommendedName>
</protein>
<dbReference type="InterPro" id="IPR017853">
    <property type="entry name" value="GH"/>
</dbReference>
<sequence length="1029" mass="115963">MDKETFMRRLAEIKTENMVFDFEDGDVSGWQRGANDMNSPSAFEVQDGGFKGSMNSLLIDIENLSGWDTWRKDFSVPQGHNLFCFWAKGDDRTGMVSIECVEDDSSRWIASVRISDKWEKYAIYPEEFKYWKDNQSKGRGGPKDTVKFENVNAISVGLSFTHTAAVGPGRHRLWMDEIGTTQNTLGKLDQHKEMVIDGLCPAYKMFPMTNYASAKVDAGQLFVKDAAIPRVKDPFSSSPRPKGTGFGKKRRMRFIPLVNAYDKNGKRCGYLAWMFVNNFSPLKGSALACLGITQQELLKDKAFAGMIIDLAKKMTDGVYLYEGGSQLPVYYQGESVKLGAQVVNFGQSESQELIARIKVKPRGKEEIAFQKELPVVIADKSISVDCAWEPGKFADRLYDVTTELVRKGQVIDMARQELQVWEPKPLEKRNYMTVKDGDFYLNGKKWYAHGVNYMCSTEIAIEDGEYFEQYLSARSYDPDIAEEDLDRMKEMGMNMVSIFIYHPAHKARNTQDLMMRSEKHGIMVNLSLRPNADPLMFKWKEVKGMIEDMRAAEFDVLFAYDLAWERTWGTYESSYGNAKGRKGYDKEWEKWIIERYGSIENAEKDWEFPIPKKGKAITGPSDHQVREEGEWLKMVSAYRRFVDDFVSKKCTIATRLIKSIDPYHFVSFRMAHSGDPTVAPEAYGYDFRAFRSFELVEPEGYGRIGDWNRVRDGAFTTTYARYTAPGRAVMWAEFGNTSWSGTNFGLAPNVEAGKGKLYDDFYKMIVISYANGSSCWWFPGGFRFGENSDFGIIGPDGSWRPTTEMISKYAPQITTPRPMPEVAKWFVVDRDLTVRGIAGVYEKIKDEYWRLLDAGKLPGLKDEATGTNSLNTPLKAVGNVEYNGTNPPKYLNAEFNYVRIKVGVEPSLPANVLVEGGSWIEVEDGAQIEVAAGAPVQCVASAGNLQSAAWIAPANAKGAKGAVYLSTPKESEIQAKAGIAKDAPYFADADVPEFLLSKGISKETKVVLQMTALDRAWFGEKIEFTLVPK</sequence>
<evidence type="ECO:0008006" key="3">
    <source>
        <dbReference type="Google" id="ProtNLM"/>
    </source>
</evidence>
<dbReference type="AlphaFoldDB" id="A0A2M7SDC0"/>
<evidence type="ECO:0000313" key="1">
    <source>
        <dbReference type="EMBL" id="PIZ17508.1"/>
    </source>
</evidence>
<name>A0A2M7SDC0_9BACT</name>
<comment type="caution">
    <text evidence="1">The sequence shown here is derived from an EMBL/GenBank/DDBJ whole genome shotgun (WGS) entry which is preliminary data.</text>
</comment>
<gene>
    <name evidence="1" type="ORF">COY52_04380</name>
</gene>
<dbReference type="Gene3D" id="3.20.20.80">
    <property type="entry name" value="Glycosidases"/>
    <property type="match status" value="1"/>
</dbReference>
<dbReference type="Proteomes" id="UP000229307">
    <property type="component" value="Unassembled WGS sequence"/>
</dbReference>
<organism evidence="1 2">
    <name type="scientific">Candidatus Desantisbacteria bacterium CG_4_10_14_0_8_um_filter_48_22</name>
    <dbReference type="NCBI Taxonomy" id="1974543"/>
    <lineage>
        <taxon>Bacteria</taxon>
        <taxon>Candidatus Desantisiibacteriota</taxon>
    </lineage>
</organism>
<reference evidence="2" key="1">
    <citation type="submission" date="2017-09" db="EMBL/GenBank/DDBJ databases">
        <title>Depth-based differentiation of microbial function through sediment-hosted aquifers and enrichment of novel symbionts in the deep terrestrial subsurface.</title>
        <authorList>
            <person name="Probst A.J."/>
            <person name="Ladd B."/>
            <person name="Jarett J.K."/>
            <person name="Geller-Mcgrath D.E."/>
            <person name="Sieber C.M.K."/>
            <person name="Emerson J.B."/>
            <person name="Anantharaman K."/>
            <person name="Thomas B.C."/>
            <person name="Malmstrom R."/>
            <person name="Stieglmeier M."/>
            <person name="Klingl A."/>
            <person name="Woyke T."/>
            <person name="Ryan C.M."/>
            <person name="Banfield J.F."/>
        </authorList>
    </citation>
    <scope>NUCLEOTIDE SEQUENCE [LARGE SCALE GENOMIC DNA]</scope>
</reference>
<dbReference type="SUPFAM" id="SSF49785">
    <property type="entry name" value="Galactose-binding domain-like"/>
    <property type="match status" value="1"/>
</dbReference>
<accession>A0A2M7SDC0</accession>